<dbReference type="GO" id="GO:0006817">
    <property type="term" value="P:phosphate ion transport"/>
    <property type="evidence" value="ECO:0007669"/>
    <property type="project" value="UniProtKB-KW"/>
</dbReference>
<keyword evidence="6" id="KW-0592">Phosphate transport</keyword>
<dbReference type="KEGG" id="fgi:OP10G_1926"/>
<sequence length="314" mass="33231">MPTTAQQTIVAVAEKPWRRSLGARGIRQGIVRWFCFAAALVSVATTFGIVTVLLTQSWPFFQHVSLASFFGGTVWKPTTSPPSFGILPLITGTLMITVGAGLVALPLGLLSAIFMSEYAPKRVRGILKPALELLAGIPTVVYGYFGLFFVTPLLRHVLPSIQSSNALSGAVVVGIMILPLVSSLCEDALAAVPRALREGAYGLGSTKMEVTTRIVVPAALSGIMASFILALSRALGETMAVTLAAGANPQLTLNPAKSIETMTAYIVNTSKGDISTTGLVFPSLFAVGATLFAITMVMNLIAQRLVKRFRQVYA</sequence>
<comment type="function">
    <text evidence="6">Part of the binding-protein-dependent transport system for phosphate; probably responsible for the translocation of the substrate across the membrane.</text>
</comment>
<reference evidence="8 9" key="1">
    <citation type="journal article" date="2014" name="PLoS ONE">
        <title>The first complete genome sequence of the class fimbriimonadia in the phylum armatimonadetes.</title>
        <authorList>
            <person name="Hu Z.Y."/>
            <person name="Wang Y.Z."/>
            <person name="Im W.T."/>
            <person name="Wang S.Y."/>
            <person name="Zhao G.P."/>
            <person name="Zheng H.J."/>
            <person name="Quan Z.X."/>
        </authorList>
    </citation>
    <scope>NUCLEOTIDE SEQUENCE [LARGE SCALE GENOMIC DNA]</scope>
    <source>
        <strain evidence="8">Gsoil 348</strain>
    </source>
</reference>
<evidence type="ECO:0000256" key="6">
    <source>
        <dbReference type="RuleBase" id="RU363054"/>
    </source>
</evidence>
<dbReference type="HOGENOM" id="CLU_033621_1_0_0"/>
<feature type="transmembrane region" description="Helical" evidence="5">
    <location>
        <begin position="131"/>
        <end position="154"/>
    </location>
</feature>
<evidence type="ECO:0000256" key="1">
    <source>
        <dbReference type="ARBA" id="ARBA00004141"/>
    </source>
</evidence>
<dbReference type="NCBIfam" id="TIGR02138">
    <property type="entry name" value="phosphate_pstC"/>
    <property type="match status" value="1"/>
</dbReference>
<keyword evidence="6" id="KW-1003">Cell membrane</keyword>
<keyword evidence="5" id="KW-0813">Transport</keyword>
<dbReference type="InterPro" id="IPR000515">
    <property type="entry name" value="MetI-like"/>
</dbReference>
<proteinExistence type="inferred from homology"/>
<organism evidence="8 9">
    <name type="scientific">Fimbriimonas ginsengisoli Gsoil 348</name>
    <dbReference type="NCBI Taxonomy" id="661478"/>
    <lineage>
        <taxon>Bacteria</taxon>
        <taxon>Bacillati</taxon>
        <taxon>Armatimonadota</taxon>
        <taxon>Fimbriimonadia</taxon>
        <taxon>Fimbriimonadales</taxon>
        <taxon>Fimbriimonadaceae</taxon>
        <taxon>Fimbriimonas</taxon>
    </lineage>
</organism>
<dbReference type="PANTHER" id="PTHR42727">
    <property type="entry name" value="PHOSPHATE TRANSPORT SYSTEM PERMEASE PROTEIN"/>
    <property type="match status" value="1"/>
</dbReference>
<dbReference type="STRING" id="661478.OP10G_1926"/>
<feature type="domain" description="ABC transmembrane type-1" evidence="7">
    <location>
        <begin position="90"/>
        <end position="302"/>
    </location>
</feature>
<evidence type="ECO:0000256" key="2">
    <source>
        <dbReference type="ARBA" id="ARBA00022692"/>
    </source>
</evidence>
<dbReference type="Pfam" id="PF00528">
    <property type="entry name" value="BPD_transp_1"/>
    <property type="match status" value="1"/>
</dbReference>
<comment type="subcellular location">
    <subcellularLocation>
        <location evidence="5">Cell membrane</location>
        <topology evidence="5">Multi-pass membrane protein</topology>
    </subcellularLocation>
    <subcellularLocation>
        <location evidence="1">Membrane</location>
        <topology evidence="1">Multi-pass membrane protein</topology>
    </subcellularLocation>
</comment>
<dbReference type="PANTHER" id="PTHR42727:SF1">
    <property type="entry name" value="PHOSPHATE TRANSPORT SYSTEM PERMEASE"/>
    <property type="match status" value="1"/>
</dbReference>
<comment type="similarity">
    <text evidence="6">Belongs to the binding-protein-dependent transport system permease family. CysTW subfamily.</text>
</comment>
<keyword evidence="9" id="KW-1185">Reference proteome</keyword>
<keyword evidence="3 5" id="KW-1133">Transmembrane helix</keyword>
<evidence type="ECO:0000256" key="4">
    <source>
        <dbReference type="ARBA" id="ARBA00023136"/>
    </source>
</evidence>
<protein>
    <recommendedName>
        <fullName evidence="6">Phosphate transport system permease protein</fullName>
    </recommendedName>
</protein>
<feature type="transmembrane region" description="Helical" evidence="5">
    <location>
        <begin position="86"/>
        <end position="110"/>
    </location>
</feature>
<evidence type="ECO:0000313" key="8">
    <source>
        <dbReference type="EMBL" id="AIE85294.1"/>
    </source>
</evidence>
<feature type="transmembrane region" description="Helical" evidence="5">
    <location>
        <begin position="210"/>
        <end position="231"/>
    </location>
</feature>
<evidence type="ECO:0000259" key="7">
    <source>
        <dbReference type="PROSITE" id="PS50928"/>
    </source>
</evidence>
<gene>
    <name evidence="8" type="ORF">OP10G_1926</name>
</gene>
<dbReference type="GO" id="GO:0005886">
    <property type="term" value="C:plasma membrane"/>
    <property type="evidence" value="ECO:0007669"/>
    <property type="project" value="UniProtKB-SubCell"/>
</dbReference>
<dbReference type="GO" id="GO:0005315">
    <property type="term" value="F:phosphate transmembrane transporter activity"/>
    <property type="evidence" value="ECO:0007669"/>
    <property type="project" value="InterPro"/>
</dbReference>
<dbReference type="Gene3D" id="1.10.3720.10">
    <property type="entry name" value="MetI-like"/>
    <property type="match status" value="1"/>
</dbReference>
<dbReference type="RefSeq" id="WP_227625099.1">
    <property type="nucleotide sequence ID" value="NZ_CP007139.1"/>
</dbReference>
<feature type="transmembrane region" description="Helical" evidence="5">
    <location>
        <begin position="166"/>
        <end position="189"/>
    </location>
</feature>
<feature type="transmembrane region" description="Helical" evidence="5">
    <location>
        <begin position="33"/>
        <end position="54"/>
    </location>
</feature>
<dbReference type="InterPro" id="IPR035906">
    <property type="entry name" value="MetI-like_sf"/>
</dbReference>
<dbReference type="InterPro" id="IPR011864">
    <property type="entry name" value="Phosphate_PstC"/>
</dbReference>
<keyword evidence="2 5" id="KW-0812">Transmembrane</keyword>
<dbReference type="PROSITE" id="PS50928">
    <property type="entry name" value="ABC_TM1"/>
    <property type="match status" value="1"/>
</dbReference>
<feature type="transmembrane region" description="Helical" evidence="5">
    <location>
        <begin position="279"/>
        <end position="301"/>
    </location>
</feature>
<dbReference type="SUPFAM" id="SSF161098">
    <property type="entry name" value="MetI-like"/>
    <property type="match status" value="1"/>
</dbReference>
<evidence type="ECO:0000313" key="9">
    <source>
        <dbReference type="Proteomes" id="UP000027982"/>
    </source>
</evidence>
<dbReference type="eggNOG" id="COG0573">
    <property type="taxonomic scope" value="Bacteria"/>
</dbReference>
<evidence type="ECO:0000256" key="3">
    <source>
        <dbReference type="ARBA" id="ARBA00022989"/>
    </source>
</evidence>
<name>A0A068NUK0_FIMGI</name>
<dbReference type="EMBL" id="CP007139">
    <property type="protein sequence ID" value="AIE85294.1"/>
    <property type="molecule type" value="Genomic_DNA"/>
</dbReference>
<dbReference type="Proteomes" id="UP000027982">
    <property type="component" value="Chromosome"/>
</dbReference>
<dbReference type="CDD" id="cd06261">
    <property type="entry name" value="TM_PBP2"/>
    <property type="match status" value="1"/>
</dbReference>
<dbReference type="AlphaFoldDB" id="A0A068NUK0"/>
<evidence type="ECO:0000256" key="5">
    <source>
        <dbReference type="RuleBase" id="RU363032"/>
    </source>
</evidence>
<accession>A0A068NUK0</accession>
<keyword evidence="4 5" id="KW-0472">Membrane</keyword>